<keyword evidence="5" id="KW-0812">Transmembrane</keyword>
<dbReference type="InterPro" id="IPR021796">
    <property type="entry name" value="Tll0287-like_dom"/>
</dbReference>
<dbReference type="GO" id="GO:0071732">
    <property type="term" value="P:cellular response to nitric oxide"/>
    <property type="evidence" value="ECO:0007669"/>
    <property type="project" value="UniProtKB-ARBA"/>
</dbReference>
<dbReference type="InterPro" id="IPR043128">
    <property type="entry name" value="Rev_trsase/Diguanyl_cyclase"/>
</dbReference>
<keyword evidence="9" id="KW-1185">Reference proteome</keyword>
<gene>
    <name evidence="8" type="primary">cph2_1</name>
    <name evidence="8" type="ORF">CODIS_01230</name>
</gene>
<dbReference type="Pfam" id="PF00563">
    <property type="entry name" value="EAL"/>
    <property type="match status" value="1"/>
</dbReference>
<dbReference type="SUPFAM" id="SSF141868">
    <property type="entry name" value="EAL domain-like"/>
    <property type="match status" value="1"/>
</dbReference>
<evidence type="ECO:0000313" key="9">
    <source>
        <dbReference type="Proteomes" id="UP000094769"/>
    </source>
</evidence>
<dbReference type="Proteomes" id="UP000094769">
    <property type="component" value="Unassembled WGS sequence"/>
</dbReference>
<dbReference type="PANTHER" id="PTHR44757:SF2">
    <property type="entry name" value="BIOFILM ARCHITECTURE MAINTENANCE PROTEIN MBAA"/>
    <property type="match status" value="1"/>
</dbReference>
<dbReference type="PANTHER" id="PTHR44757">
    <property type="entry name" value="DIGUANYLATE CYCLASE DGCP"/>
    <property type="match status" value="1"/>
</dbReference>
<dbReference type="Gene3D" id="3.30.450.290">
    <property type="match status" value="1"/>
</dbReference>
<dbReference type="Gene3D" id="3.30.70.270">
    <property type="match status" value="1"/>
</dbReference>
<feature type="domain" description="EAL" evidence="6">
    <location>
        <begin position="433"/>
        <end position="687"/>
    </location>
</feature>
<dbReference type="NCBIfam" id="TIGR00254">
    <property type="entry name" value="GGDEF"/>
    <property type="match status" value="1"/>
</dbReference>
<dbReference type="InterPro" id="IPR001633">
    <property type="entry name" value="EAL_dom"/>
</dbReference>
<reference evidence="8 9" key="1">
    <citation type="submission" date="2016-06" db="EMBL/GenBank/DDBJ databases">
        <title>Genome sequence of endosymbiont of Candidatus Endolucinida thiodiazotropha.</title>
        <authorList>
            <person name="Poehlein A."/>
            <person name="Koenig S."/>
            <person name="Heiden S.E."/>
            <person name="Thuermer A."/>
            <person name="Voget S."/>
            <person name="Daniel R."/>
            <person name="Markert S."/>
            <person name="Gros O."/>
            <person name="Schweder T."/>
        </authorList>
    </citation>
    <scope>NUCLEOTIDE SEQUENCE [LARGE SCALE GENOMIC DNA]</scope>
    <source>
        <strain evidence="8 9">COS</strain>
    </source>
</reference>
<dbReference type="FunFam" id="3.30.70.270:FF:000001">
    <property type="entry name" value="Diguanylate cyclase domain protein"/>
    <property type="match status" value="1"/>
</dbReference>
<dbReference type="SUPFAM" id="SSF55073">
    <property type="entry name" value="Nucleotide cyclase"/>
    <property type="match status" value="1"/>
</dbReference>
<evidence type="ECO:0000256" key="4">
    <source>
        <dbReference type="ARBA" id="ARBA00051114"/>
    </source>
</evidence>
<dbReference type="SMART" id="SM00267">
    <property type="entry name" value="GGDEF"/>
    <property type="match status" value="1"/>
</dbReference>
<organism evidence="8 9">
    <name type="scientific">Candidatus Thiodiazotropha endolucinida</name>
    <dbReference type="NCBI Taxonomy" id="1655433"/>
    <lineage>
        <taxon>Bacteria</taxon>
        <taxon>Pseudomonadati</taxon>
        <taxon>Pseudomonadota</taxon>
        <taxon>Gammaproteobacteria</taxon>
        <taxon>Chromatiales</taxon>
        <taxon>Sedimenticolaceae</taxon>
        <taxon>Candidatus Thiodiazotropha</taxon>
    </lineage>
</organism>
<evidence type="ECO:0000313" key="8">
    <source>
        <dbReference type="EMBL" id="ODJ89563.1"/>
    </source>
</evidence>
<evidence type="ECO:0000259" key="7">
    <source>
        <dbReference type="PROSITE" id="PS50887"/>
    </source>
</evidence>
<keyword evidence="5" id="KW-1133">Transmembrane helix</keyword>
<dbReference type="Gene3D" id="3.20.20.450">
    <property type="entry name" value="EAL domain"/>
    <property type="match status" value="1"/>
</dbReference>
<keyword evidence="5" id="KW-0472">Membrane</keyword>
<dbReference type="InterPro" id="IPR029787">
    <property type="entry name" value="Nucleotide_cyclase"/>
</dbReference>
<evidence type="ECO:0000256" key="1">
    <source>
        <dbReference type="ARBA" id="ARBA00001946"/>
    </source>
</evidence>
<dbReference type="InterPro" id="IPR035919">
    <property type="entry name" value="EAL_sf"/>
</dbReference>
<feature type="transmembrane region" description="Helical" evidence="5">
    <location>
        <begin position="17"/>
        <end position="37"/>
    </location>
</feature>
<evidence type="ECO:0000256" key="5">
    <source>
        <dbReference type="SAM" id="Phobius"/>
    </source>
</evidence>
<comment type="cofactor">
    <cofactor evidence="1">
        <name>Mg(2+)</name>
        <dbReference type="ChEBI" id="CHEBI:18420"/>
    </cofactor>
</comment>
<feature type="transmembrane region" description="Helical" evidence="5">
    <location>
        <begin position="223"/>
        <end position="240"/>
    </location>
</feature>
<dbReference type="CDD" id="cd01949">
    <property type="entry name" value="GGDEF"/>
    <property type="match status" value="1"/>
</dbReference>
<dbReference type="EMBL" id="MARB01000001">
    <property type="protein sequence ID" value="ODJ89563.1"/>
    <property type="molecule type" value="Genomic_DNA"/>
</dbReference>
<dbReference type="OrthoDB" id="9812358at2"/>
<comment type="caution">
    <text evidence="8">The sequence shown here is derived from an EMBL/GenBank/DDBJ whole genome shotgun (WGS) entry which is preliminary data.</text>
</comment>
<accession>A0A7Z1AHF9</accession>
<evidence type="ECO:0000256" key="3">
    <source>
        <dbReference type="ARBA" id="ARBA00022636"/>
    </source>
</evidence>
<dbReference type="SMART" id="SM00052">
    <property type="entry name" value="EAL"/>
    <property type="match status" value="1"/>
</dbReference>
<name>A0A7Z1AHF9_9GAMM</name>
<evidence type="ECO:0000256" key="2">
    <source>
        <dbReference type="ARBA" id="ARBA00012282"/>
    </source>
</evidence>
<dbReference type="Pfam" id="PF11845">
    <property type="entry name" value="Tll0287-like"/>
    <property type="match status" value="1"/>
</dbReference>
<evidence type="ECO:0000259" key="6">
    <source>
        <dbReference type="PROSITE" id="PS50883"/>
    </source>
</evidence>
<dbReference type="GO" id="GO:0071111">
    <property type="term" value="F:cyclic-guanylate-specific phosphodiesterase activity"/>
    <property type="evidence" value="ECO:0007669"/>
    <property type="project" value="UniProtKB-EC"/>
</dbReference>
<comment type="catalytic activity">
    <reaction evidence="4">
        <text>3',3'-c-di-GMP + H2O = 5'-phosphoguanylyl(3'-&gt;5')guanosine + H(+)</text>
        <dbReference type="Rhea" id="RHEA:24902"/>
        <dbReference type="ChEBI" id="CHEBI:15377"/>
        <dbReference type="ChEBI" id="CHEBI:15378"/>
        <dbReference type="ChEBI" id="CHEBI:58754"/>
        <dbReference type="ChEBI" id="CHEBI:58805"/>
        <dbReference type="EC" id="3.1.4.52"/>
    </reaction>
    <physiologicalReaction direction="left-to-right" evidence="4">
        <dbReference type="Rhea" id="RHEA:24903"/>
    </physiologicalReaction>
</comment>
<protein>
    <recommendedName>
        <fullName evidence="2">cyclic-guanylate-specific phosphodiesterase</fullName>
        <ecNumber evidence="2">3.1.4.52</ecNumber>
    </recommendedName>
</protein>
<feature type="domain" description="GGDEF" evidence="7">
    <location>
        <begin position="291"/>
        <end position="424"/>
    </location>
</feature>
<dbReference type="InterPro" id="IPR000160">
    <property type="entry name" value="GGDEF_dom"/>
</dbReference>
<dbReference type="Pfam" id="PF00990">
    <property type="entry name" value="GGDEF"/>
    <property type="match status" value="1"/>
</dbReference>
<proteinExistence type="predicted"/>
<dbReference type="FunFam" id="3.20.20.450:FF:000001">
    <property type="entry name" value="Cyclic di-GMP phosphodiesterase yahA"/>
    <property type="match status" value="1"/>
</dbReference>
<dbReference type="EC" id="3.1.4.52" evidence="2"/>
<dbReference type="InterPro" id="IPR052155">
    <property type="entry name" value="Biofilm_reg_signaling"/>
</dbReference>
<dbReference type="AlphaFoldDB" id="A0A7Z1AHF9"/>
<keyword evidence="3" id="KW-0973">c-di-GMP</keyword>
<dbReference type="RefSeq" id="WP_083220454.1">
    <property type="nucleotide sequence ID" value="NZ_MARB01000001.1"/>
</dbReference>
<dbReference type="PROSITE" id="PS50887">
    <property type="entry name" value="GGDEF"/>
    <property type="match status" value="1"/>
</dbReference>
<sequence length="693" mass="78313">MNQLIPLVQSDESRLRIQLWVAFFGWTLLVLFLLLWAMSNEYAEMLELARREAIDNFNKDQAFRVWATTHGGVYVPVTERTQPSPLLRHIPERDLVTPSGRQLTLLNPAYMLRQMMEDYAELYGVKGRITSTKTLNPENAPDEWERAALESFERGEKEQFELTDINGEPYLRLIRPMETKAGCLKCHHNQGYQVGDIRGGVGISVPMKHYFSSAAEQKREIKAGLGLIWFAGVSAIWFYGRRSRQRFRERKDYEDQIWQQANFDSLTGLSNRNLFLDRLGRALAFARRQHSILALLFIDLDRFKYVNDALGHATGDQLLQEAARRLRLCVREMDTVSRLGGDEFTVILPIISEGQAVARVATSILTELSRPFDLGGQETHVSASIGITLYPQDGSDTGMLLQNADTAMYQAKAEGRNTYRFFTWEMNKVAEGRVSLGAALRNALRGNEFQLHYQPIVDIADGQIVGAEALIRWGSPEQGRVGPDQFIPVAEESGLIVPIGDWVLQQAALDLKLWDRAGLKMELLSVNVSTVQFQFEGFLEKMLDLMKHQPHLSSRLFLEITESVFLDEHREPGTRLGVLRKQGIGISIDDFGTGYSSLSYLKRFPVDKIKIDKSFIRDVTTDPEDAALCEAIIAMAHHLGLKVVAEGVETKAQWRFLHESGCDYAQGYYIGRPMAAATFTDFLVKHTDVPATG</sequence>
<dbReference type="CDD" id="cd01948">
    <property type="entry name" value="EAL"/>
    <property type="match status" value="1"/>
</dbReference>
<dbReference type="PROSITE" id="PS50883">
    <property type="entry name" value="EAL"/>
    <property type="match status" value="1"/>
</dbReference>